<evidence type="ECO:0000256" key="1">
    <source>
        <dbReference type="SAM" id="MobiDB-lite"/>
    </source>
</evidence>
<sequence>MPAVPPDCSARPPGAHRSDACLFAAAGPTQRQPVSVIPSRITDAGNGAAIGAAPAGASLSDARLGPPPGWRYQPRGGHLPAQAGPPPAAGQRRIAAPSPREQKQAVAAGLPEQSTRIIVFVTVSAALLVTAMIDDSWAGWLPLLLLGPAIAAWVVRRRCLLASLYLAQIAVYYGLSGLVTRSLGSPALVALVTLWAGGVVLGACVLRRHKTRLLPARGQAPHVAQVILAGLLITIHGVLVFNEKIGVAAQLAGGVSTPTGVMGTLATAAPIVALMLLVSALSTGQRVPAAVAVAGGEVILLTLSGFRGSAAVFVITAFTVAALRLPRSSPWRRPRRIATASLLLLAISVVSFASAANVKSRAAADSGLSSSGTQVFGLDQALPNVAARLDLRPGLQTAIDLRDDPYAADAVSWTFQLQALVPRALWPNKPVIDYGRRVSAEVYGQVNSASSSTVTTIGDTLINFGVAGVAIASLLLGVFLALIERLSRQGSGPISLALTASAAMFIVGQEGPLILGAAGLIRNLVIASTLWWLTARLRPATTPSARAEVAA</sequence>
<dbReference type="AlphaFoldDB" id="A0A8J3VVX6"/>
<feature type="transmembrane region" description="Helical" evidence="2">
    <location>
        <begin position="461"/>
        <end position="483"/>
    </location>
</feature>
<name>A0A8J3VVX6_9ACTN</name>
<evidence type="ECO:0000313" key="3">
    <source>
        <dbReference type="EMBL" id="GIH20216.1"/>
    </source>
</evidence>
<proteinExistence type="predicted"/>
<organism evidence="3 4">
    <name type="scientific">Rugosimonospora africana</name>
    <dbReference type="NCBI Taxonomy" id="556532"/>
    <lineage>
        <taxon>Bacteria</taxon>
        <taxon>Bacillati</taxon>
        <taxon>Actinomycetota</taxon>
        <taxon>Actinomycetes</taxon>
        <taxon>Micromonosporales</taxon>
        <taxon>Micromonosporaceae</taxon>
        <taxon>Rugosimonospora</taxon>
    </lineage>
</organism>
<protein>
    <submittedName>
        <fullName evidence="3">Uncharacterized protein</fullName>
    </submittedName>
</protein>
<keyword evidence="2" id="KW-0472">Membrane</keyword>
<feature type="transmembrane region" description="Helical" evidence="2">
    <location>
        <begin position="162"/>
        <end position="180"/>
    </location>
</feature>
<evidence type="ECO:0000313" key="4">
    <source>
        <dbReference type="Proteomes" id="UP000642748"/>
    </source>
</evidence>
<evidence type="ECO:0000256" key="2">
    <source>
        <dbReference type="SAM" id="Phobius"/>
    </source>
</evidence>
<feature type="transmembrane region" description="Helical" evidence="2">
    <location>
        <begin position="186"/>
        <end position="206"/>
    </location>
</feature>
<comment type="caution">
    <text evidence="3">The sequence shown here is derived from an EMBL/GenBank/DDBJ whole genome shotgun (WGS) entry which is preliminary data.</text>
</comment>
<feature type="transmembrane region" description="Helical" evidence="2">
    <location>
        <begin position="117"/>
        <end position="133"/>
    </location>
</feature>
<gene>
    <name evidence="3" type="ORF">Raf01_83880</name>
</gene>
<dbReference type="Proteomes" id="UP000642748">
    <property type="component" value="Unassembled WGS sequence"/>
</dbReference>
<feature type="transmembrane region" description="Helical" evidence="2">
    <location>
        <begin position="337"/>
        <end position="356"/>
    </location>
</feature>
<feature type="transmembrane region" description="Helical" evidence="2">
    <location>
        <begin position="139"/>
        <end position="155"/>
    </location>
</feature>
<accession>A0A8J3VVX6</accession>
<reference evidence="3" key="1">
    <citation type="submission" date="2021-01" db="EMBL/GenBank/DDBJ databases">
        <title>Whole genome shotgun sequence of Rugosimonospora africana NBRC 104875.</title>
        <authorList>
            <person name="Komaki H."/>
            <person name="Tamura T."/>
        </authorList>
    </citation>
    <scope>NUCLEOTIDE SEQUENCE</scope>
    <source>
        <strain evidence="3">NBRC 104875</strain>
    </source>
</reference>
<feature type="transmembrane region" description="Helical" evidence="2">
    <location>
        <begin position="309"/>
        <end position="325"/>
    </location>
</feature>
<keyword evidence="4" id="KW-1185">Reference proteome</keyword>
<feature type="transmembrane region" description="Helical" evidence="2">
    <location>
        <begin position="513"/>
        <end position="533"/>
    </location>
</feature>
<feature type="transmembrane region" description="Helical" evidence="2">
    <location>
        <begin position="261"/>
        <end position="280"/>
    </location>
</feature>
<keyword evidence="2" id="KW-1133">Transmembrane helix</keyword>
<feature type="region of interest" description="Disordered" evidence="1">
    <location>
        <begin position="65"/>
        <end position="108"/>
    </location>
</feature>
<feature type="transmembrane region" description="Helical" evidence="2">
    <location>
        <begin position="218"/>
        <end position="241"/>
    </location>
</feature>
<keyword evidence="2" id="KW-0812">Transmembrane</keyword>
<dbReference type="EMBL" id="BONZ01000090">
    <property type="protein sequence ID" value="GIH20216.1"/>
    <property type="molecule type" value="Genomic_DNA"/>
</dbReference>